<dbReference type="AlphaFoldDB" id="A0A2B7XGJ4"/>
<accession>A0A2B7XGJ4</accession>
<organism evidence="1 2">
    <name type="scientific">Blastomyces parvus</name>
    <dbReference type="NCBI Taxonomy" id="2060905"/>
    <lineage>
        <taxon>Eukaryota</taxon>
        <taxon>Fungi</taxon>
        <taxon>Dikarya</taxon>
        <taxon>Ascomycota</taxon>
        <taxon>Pezizomycotina</taxon>
        <taxon>Eurotiomycetes</taxon>
        <taxon>Eurotiomycetidae</taxon>
        <taxon>Onygenales</taxon>
        <taxon>Ajellomycetaceae</taxon>
        <taxon>Blastomyces</taxon>
    </lineage>
</organism>
<keyword evidence="2" id="KW-1185">Reference proteome</keyword>
<sequence>MSRLFSTSVRTLLIWSGFDKSRLPPKWRTAVENFTKPGGGAEAKLGKLKSVNIKYKDDNPVHKSHFNREDQEWVISAEISGVNGRKVCHIYENGTGTTKKGDERR</sequence>
<proteinExistence type="predicted"/>
<dbReference type="OrthoDB" id="5071263at2759"/>
<reference evidence="1 2" key="1">
    <citation type="submission" date="2017-10" db="EMBL/GenBank/DDBJ databases">
        <title>Comparative genomics in systemic dimorphic fungi from Ajellomycetaceae.</title>
        <authorList>
            <person name="Munoz J.F."/>
            <person name="Mcewen J.G."/>
            <person name="Clay O.K."/>
            <person name="Cuomo C.A."/>
        </authorList>
    </citation>
    <scope>NUCLEOTIDE SEQUENCE [LARGE SCALE GENOMIC DNA]</scope>
    <source>
        <strain evidence="1 2">UAMH130</strain>
    </source>
</reference>
<dbReference type="EMBL" id="PDNC01000011">
    <property type="protein sequence ID" value="PGH08029.1"/>
    <property type="molecule type" value="Genomic_DNA"/>
</dbReference>
<gene>
    <name evidence="1" type="ORF">GX51_01470</name>
</gene>
<protein>
    <submittedName>
        <fullName evidence="1">Uncharacterized protein</fullName>
    </submittedName>
</protein>
<evidence type="ECO:0000313" key="1">
    <source>
        <dbReference type="EMBL" id="PGH08029.1"/>
    </source>
</evidence>
<dbReference type="Proteomes" id="UP000224080">
    <property type="component" value="Unassembled WGS sequence"/>
</dbReference>
<name>A0A2B7XGJ4_9EURO</name>
<evidence type="ECO:0000313" key="2">
    <source>
        <dbReference type="Proteomes" id="UP000224080"/>
    </source>
</evidence>
<comment type="caution">
    <text evidence="1">The sequence shown here is derived from an EMBL/GenBank/DDBJ whole genome shotgun (WGS) entry which is preliminary data.</text>
</comment>